<proteinExistence type="predicted"/>
<reference evidence="1 2" key="1">
    <citation type="submission" date="2018-05" db="EMBL/GenBank/DDBJ databases">
        <title>Vibrio limimaris sp. nov., isolated from marine sediment.</title>
        <authorList>
            <person name="Li C.-M."/>
        </authorList>
    </citation>
    <scope>NUCLEOTIDE SEQUENCE [LARGE SCALE GENOMIC DNA]</scope>
    <source>
        <strain evidence="1 2">E4404</strain>
    </source>
</reference>
<accession>A0A2U3B8J9</accession>
<comment type="caution">
    <text evidence="1">The sequence shown here is derived from an EMBL/GenBank/DDBJ whole genome shotgun (WGS) entry which is preliminary data.</text>
</comment>
<name>A0A2U3B8J9_9VIBR</name>
<keyword evidence="2" id="KW-1185">Reference proteome</keyword>
<organism evidence="1 2">
    <name type="scientific">Vibrio albus</name>
    <dbReference type="NCBI Taxonomy" id="2200953"/>
    <lineage>
        <taxon>Bacteria</taxon>
        <taxon>Pseudomonadati</taxon>
        <taxon>Pseudomonadota</taxon>
        <taxon>Gammaproteobacteria</taxon>
        <taxon>Vibrionales</taxon>
        <taxon>Vibrionaceae</taxon>
        <taxon>Vibrio</taxon>
    </lineage>
</organism>
<protein>
    <recommendedName>
        <fullName evidence="3">DNA-binding protein</fullName>
    </recommendedName>
</protein>
<dbReference type="EMBL" id="QFWT01000006">
    <property type="protein sequence ID" value="PWI33065.1"/>
    <property type="molecule type" value="Genomic_DNA"/>
</dbReference>
<evidence type="ECO:0000313" key="2">
    <source>
        <dbReference type="Proteomes" id="UP000245362"/>
    </source>
</evidence>
<evidence type="ECO:0000313" key="1">
    <source>
        <dbReference type="EMBL" id="PWI33065.1"/>
    </source>
</evidence>
<sequence length="74" mass="8729">MKFSNRVYKTAQKYTYNITELSKMFDMSRDTVRRRLIAMDVKPKCVEKGTPVYILIDAAAAIINYENMINQKCW</sequence>
<dbReference type="Proteomes" id="UP000245362">
    <property type="component" value="Unassembled WGS sequence"/>
</dbReference>
<dbReference type="AlphaFoldDB" id="A0A2U3B8J9"/>
<gene>
    <name evidence="1" type="ORF">DI392_12210</name>
</gene>
<evidence type="ECO:0008006" key="3">
    <source>
        <dbReference type="Google" id="ProtNLM"/>
    </source>
</evidence>